<name>A0ABS2HG72_9VIBR</name>
<evidence type="ECO:0000313" key="5">
    <source>
        <dbReference type="Proteomes" id="UP000809621"/>
    </source>
</evidence>
<dbReference type="NCBIfam" id="TIGR01493">
    <property type="entry name" value="HAD-SF-IA-v2"/>
    <property type="match status" value="1"/>
</dbReference>
<dbReference type="PANTHER" id="PTHR43316:SF3">
    <property type="entry name" value="HALOACID DEHALOGENASE, TYPE II (AFU_ORTHOLOGUE AFUA_2G07750)-RELATED"/>
    <property type="match status" value="1"/>
</dbReference>
<accession>A0ABS2HG72</accession>
<dbReference type="InterPro" id="IPR023198">
    <property type="entry name" value="PGP-like_dom2"/>
</dbReference>
<evidence type="ECO:0000313" key="4">
    <source>
        <dbReference type="EMBL" id="MBM7034827.1"/>
    </source>
</evidence>
<dbReference type="SFLD" id="SFLDS00003">
    <property type="entry name" value="Haloacid_Dehalogenase"/>
    <property type="match status" value="1"/>
</dbReference>
<dbReference type="InterPro" id="IPR006328">
    <property type="entry name" value="2-HAD"/>
</dbReference>
<reference evidence="4 5" key="1">
    <citation type="submission" date="2021-02" db="EMBL/GenBank/DDBJ databases">
        <authorList>
            <person name="Park J.-S."/>
        </authorList>
    </citation>
    <scope>NUCLEOTIDE SEQUENCE [LARGE SCALE GENOMIC DNA]</scope>
    <source>
        <strain evidence="4 5">188UL20-2</strain>
    </source>
</reference>
<dbReference type="Gene3D" id="3.40.50.1000">
    <property type="entry name" value="HAD superfamily/HAD-like"/>
    <property type="match status" value="1"/>
</dbReference>
<dbReference type="SFLD" id="SFLDG01129">
    <property type="entry name" value="C1.5:_HAD__Beta-PGM__Phosphata"/>
    <property type="match status" value="1"/>
</dbReference>
<dbReference type="RefSeq" id="WP_205156489.1">
    <property type="nucleotide sequence ID" value="NZ_JAFEUM010000001.1"/>
</dbReference>
<sequence length="224" mass="24391">MAQPIVLFDINETVLNLATLQPKFSATFGSTKALKIWFSQLLHTSTVCISTKIESDFATLAAISLDSVAMHFDIRLNDSTKKELLSGFAQLSAHDDVKPALSLLKEHGIKTVAFSNSSMALISKQITNAGLDDYFDDILSVESTGSFKPDPKVYHFACKTLNTEPNKLRLVATHDWDTHGAMSAGLQAAYIARAPAVYNPLYLQPDIQGATMVDIANQILEAAD</sequence>
<dbReference type="EC" id="3.8.1.2" evidence="3"/>
<comment type="catalytic activity">
    <reaction evidence="3">
        <text>an (S)-2-haloacid + H2O = a (2R)-2-hydroxycarboxylate + a halide anion + H(+)</text>
        <dbReference type="Rhea" id="RHEA:11192"/>
        <dbReference type="ChEBI" id="CHEBI:15377"/>
        <dbReference type="ChEBI" id="CHEBI:15378"/>
        <dbReference type="ChEBI" id="CHEBI:16042"/>
        <dbReference type="ChEBI" id="CHEBI:58314"/>
        <dbReference type="ChEBI" id="CHEBI:137405"/>
        <dbReference type="EC" id="3.8.1.2"/>
    </reaction>
</comment>
<dbReference type="PANTHER" id="PTHR43316">
    <property type="entry name" value="HYDROLASE, HALOACID DELAHOGENASE-RELATED"/>
    <property type="match status" value="1"/>
</dbReference>
<dbReference type="SUPFAM" id="SSF56784">
    <property type="entry name" value="HAD-like"/>
    <property type="match status" value="1"/>
</dbReference>
<evidence type="ECO:0000256" key="2">
    <source>
        <dbReference type="ARBA" id="ARBA00022801"/>
    </source>
</evidence>
<comment type="similarity">
    <text evidence="1 3">Belongs to the HAD-like hydrolase superfamily. S-2-haloalkanoic acid dehalogenase family.</text>
</comment>
<dbReference type="Pfam" id="PF00702">
    <property type="entry name" value="Hydrolase"/>
    <property type="match status" value="1"/>
</dbReference>
<gene>
    <name evidence="4" type="ORF">JQC93_00300</name>
</gene>
<dbReference type="InterPro" id="IPR006439">
    <property type="entry name" value="HAD-SF_hydro_IA"/>
</dbReference>
<dbReference type="InterPro" id="IPR023214">
    <property type="entry name" value="HAD_sf"/>
</dbReference>
<keyword evidence="2 3" id="KW-0378">Hydrolase</keyword>
<comment type="function">
    <text evidence="3">Catalyzes the hydrolytic dehalogenation of small (S)-2-haloalkanoic acids to yield the corresponding (R)-2-hydroxyalkanoic acids.</text>
</comment>
<dbReference type="Proteomes" id="UP000809621">
    <property type="component" value="Unassembled WGS sequence"/>
</dbReference>
<comment type="caution">
    <text evidence="4">The sequence shown here is derived from an EMBL/GenBank/DDBJ whole genome shotgun (WGS) entry which is preliminary data.</text>
</comment>
<dbReference type="InterPro" id="IPR036412">
    <property type="entry name" value="HAD-like_sf"/>
</dbReference>
<keyword evidence="5" id="KW-1185">Reference proteome</keyword>
<dbReference type="InterPro" id="IPR051540">
    <property type="entry name" value="S-2-haloacid_dehalogenase"/>
</dbReference>
<evidence type="ECO:0000256" key="3">
    <source>
        <dbReference type="RuleBase" id="RU368077"/>
    </source>
</evidence>
<dbReference type="PRINTS" id="PR00413">
    <property type="entry name" value="HADHALOGNASE"/>
</dbReference>
<dbReference type="EMBL" id="JAFEUM010000001">
    <property type="protein sequence ID" value="MBM7034827.1"/>
    <property type="molecule type" value="Genomic_DNA"/>
</dbReference>
<organism evidence="4 5">
    <name type="scientific">Vibrio ulleungensis</name>
    <dbReference type="NCBI Taxonomy" id="2807619"/>
    <lineage>
        <taxon>Bacteria</taxon>
        <taxon>Pseudomonadati</taxon>
        <taxon>Pseudomonadota</taxon>
        <taxon>Gammaproteobacteria</taxon>
        <taxon>Vibrionales</taxon>
        <taxon>Vibrionaceae</taxon>
        <taxon>Vibrio</taxon>
    </lineage>
</organism>
<proteinExistence type="inferred from homology"/>
<protein>
    <recommendedName>
        <fullName evidence="3">(S)-2-haloacid dehalogenase</fullName>
        <ecNumber evidence="3">3.8.1.2</ecNumber>
    </recommendedName>
    <alternativeName>
        <fullName evidence="3">2-haloalkanoic acid dehalogenase</fullName>
    </alternativeName>
    <alternativeName>
        <fullName evidence="3">Halocarboxylic acid halidohydrolase</fullName>
    </alternativeName>
    <alternativeName>
        <fullName evidence="3">L-2-haloacid dehalogenase</fullName>
    </alternativeName>
</protein>
<dbReference type="Gene3D" id="1.10.150.240">
    <property type="entry name" value="Putative phosphatase, domain 2"/>
    <property type="match status" value="1"/>
</dbReference>
<dbReference type="NCBIfam" id="TIGR01428">
    <property type="entry name" value="HAD_type_II"/>
    <property type="match status" value="1"/>
</dbReference>
<evidence type="ECO:0000256" key="1">
    <source>
        <dbReference type="ARBA" id="ARBA00008106"/>
    </source>
</evidence>